<dbReference type="STRING" id="1679444.PYTT_0953"/>
<evidence type="ECO:0000313" key="3">
    <source>
        <dbReference type="Proteomes" id="UP000176204"/>
    </source>
</evidence>
<keyword evidence="1" id="KW-1133">Transmembrane helix</keyword>
<feature type="transmembrane region" description="Helical" evidence="1">
    <location>
        <begin position="16"/>
        <end position="38"/>
    </location>
</feature>
<evidence type="ECO:0000313" key="2">
    <source>
        <dbReference type="EMBL" id="SEH81580.1"/>
    </source>
</evidence>
<proteinExistence type="predicted"/>
<dbReference type="Proteomes" id="UP000176204">
    <property type="component" value="Chromosome I"/>
</dbReference>
<reference evidence="3" key="1">
    <citation type="submission" date="2016-09" db="EMBL/GenBank/DDBJ databases">
        <authorList>
            <person name="Koehorst J."/>
        </authorList>
    </citation>
    <scope>NUCLEOTIDE SEQUENCE [LARGE SCALE GENOMIC DNA]</scope>
</reference>
<keyword evidence="1" id="KW-0812">Transmembrane</keyword>
<sequence length="114" mass="13147">MNSTMSSRKFQHRISFGFLMWMIVLATLLSGSGVYYAVLKNSQLGVSREIDRMRDEIASLNLARDQYKAKVSMRTNRWAIRDRLAQDRSVLAEIDPSQIEVMQSENCRNVAMNK</sequence>
<gene>
    <name evidence="2" type="ORF">PYTT_0953</name>
</gene>
<dbReference type="EMBL" id="LT629973">
    <property type="protein sequence ID" value="SEH81580.1"/>
    <property type="molecule type" value="Genomic_DNA"/>
</dbReference>
<accession>A0A1C7PCK2</accession>
<evidence type="ECO:0000256" key="1">
    <source>
        <dbReference type="SAM" id="Phobius"/>
    </source>
</evidence>
<organism evidence="2 3">
    <name type="scientific">Akkermansia glycaniphila</name>
    <dbReference type="NCBI Taxonomy" id="1679444"/>
    <lineage>
        <taxon>Bacteria</taxon>
        <taxon>Pseudomonadati</taxon>
        <taxon>Verrucomicrobiota</taxon>
        <taxon>Verrucomicrobiia</taxon>
        <taxon>Verrucomicrobiales</taxon>
        <taxon>Akkermansiaceae</taxon>
        <taxon>Akkermansia</taxon>
    </lineage>
</organism>
<keyword evidence="1" id="KW-0472">Membrane</keyword>
<dbReference type="AlphaFoldDB" id="A0A1C7PCK2"/>
<name>A0A1C7PCK2_9BACT</name>
<protein>
    <recommendedName>
        <fullName evidence="4">Septum formation initiator</fullName>
    </recommendedName>
</protein>
<dbReference type="KEGG" id="agl:PYTT_0953"/>
<evidence type="ECO:0008006" key="4">
    <source>
        <dbReference type="Google" id="ProtNLM"/>
    </source>
</evidence>
<keyword evidence="3" id="KW-1185">Reference proteome</keyword>